<dbReference type="GO" id="GO:0002229">
    <property type="term" value="P:defense response to oomycetes"/>
    <property type="evidence" value="ECO:0007669"/>
    <property type="project" value="UniProtKB-ARBA"/>
</dbReference>
<dbReference type="Proteomes" id="UP000054558">
    <property type="component" value="Unassembled WGS sequence"/>
</dbReference>
<keyword evidence="18" id="KW-1185">Reference proteome</keyword>
<feature type="compositionally biased region" description="Polar residues" evidence="14">
    <location>
        <begin position="839"/>
        <end position="852"/>
    </location>
</feature>
<dbReference type="OrthoDB" id="4062651at2759"/>
<dbReference type="AlphaFoldDB" id="A0A1Y1I863"/>
<keyword evidence="12" id="KW-0325">Glycoprotein</keyword>
<evidence type="ECO:0000256" key="13">
    <source>
        <dbReference type="PROSITE-ProRule" id="PRU10141"/>
    </source>
</evidence>
<reference evidence="17 18" key="1">
    <citation type="journal article" date="2014" name="Nat. Commun.">
        <title>Klebsormidium flaccidum genome reveals primary factors for plant terrestrial adaptation.</title>
        <authorList>
            <person name="Hori K."/>
            <person name="Maruyama F."/>
            <person name="Fujisawa T."/>
            <person name="Togashi T."/>
            <person name="Yamamoto N."/>
            <person name="Seo M."/>
            <person name="Sato S."/>
            <person name="Yamada T."/>
            <person name="Mori H."/>
            <person name="Tajima N."/>
            <person name="Moriyama T."/>
            <person name="Ikeuchi M."/>
            <person name="Watanabe M."/>
            <person name="Wada H."/>
            <person name="Kobayashi K."/>
            <person name="Saito M."/>
            <person name="Masuda T."/>
            <person name="Sasaki-Sekimoto Y."/>
            <person name="Mashiguchi K."/>
            <person name="Awai K."/>
            <person name="Shimojima M."/>
            <person name="Masuda S."/>
            <person name="Iwai M."/>
            <person name="Nobusawa T."/>
            <person name="Narise T."/>
            <person name="Kondo S."/>
            <person name="Saito H."/>
            <person name="Sato R."/>
            <person name="Murakawa M."/>
            <person name="Ihara Y."/>
            <person name="Oshima-Yamada Y."/>
            <person name="Ohtaka K."/>
            <person name="Satoh M."/>
            <person name="Sonobe K."/>
            <person name="Ishii M."/>
            <person name="Ohtani R."/>
            <person name="Kanamori-Sato M."/>
            <person name="Honoki R."/>
            <person name="Miyazaki D."/>
            <person name="Mochizuki H."/>
            <person name="Umetsu J."/>
            <person name="Higashi K."/>
            <person name="Shibata D."/>
            <person name="Kamiya Y."/>
            <person name="Sato N."/>
            <person name="Nakamura Y."/>
            <person name="Tabata S."/>
            <person name="Ida S."/>
            <person name="Kurokawa K."/>
            <person name="Ohta H."/>
        </authorList>
    </citation>
    <scope>NUCLEOTIDE SEQUENCE [LARGE SCALE GENOMIC DNA]</scope>
    <source>
        <strain evidence="17 18">NIES-2285</strain>
    </source>
</reference>
<evidence type="ECO:0000256" key="2">
    <source>
        <dbReference type="ARBA" id="ARBA00022475"/>
    </source>
</evidence>
<dbReference type="GO" id="GO:0005524">
    <property type="term" value="F:ATP binding"/>
    <property type="evidence" value="ECO:0007669"/>
    <property type="project" value="UniProtKB-UniRule"/>
</dbReference>
<dbReference type="PROSITE" id="PS00107">
    <property type="entry name" value="PROTEIN_KINASE_ATP"/>
    <property type="match status" value="1"/>
</dbReference>
<evidence type="ECO:0000256" key="9">
    <source>
        <dbReference type="ARBA" id="ARBA00022989"/>
    </source>
</evidence>
<keyword evidence="3" id="KW-0808">Transferase</keyword>
<evidence type="ECO:0000256" key="3">
    <source>
        <dbReference type="ARBA" id="ARBA00022679"/>
    </source>
</evidence>
<evidence type="ECO:0000256" key="6">
    <source>
        <dbReference type="ARBA" id="ARBA00022741"/>
    </source>
</evidence>
<evidence type="ECO:0000256" key="8">
    <source>
        <dbReference type="ARBA" id="ARBA00022840"/>
    </source>
</evidence>
<feature type="compositionally biased region" description="Low complexity" evidence="14">
    <location>
        <begin position="824"/>
        <end position="838"/>
    </location>
</feature>
<dbReference type="GO" id="GO:0045088">
    <property type="term" value="P:regulation of innate immune response"/>
    <property type="evidence" value="ECO:0000318"/>
    <property type="project" value="GO_Central"/>
</dbReference>
<dbReference type="Gene3D" id="3.30.200.20">
    <property type="entry name" value="Phosphorylase Kinase, domain 1"/>
    <property type="match status" value="1"/>
</dbReference>
<dbReference type="InterPro" id="IPR008271">
    <property type="entry name" value="Ser/Thr_kinase_AS"/>
</dbReference>
<organism evidence="17 18">
    <name type="scientific">Klebsormidium nitens</name>
    <name type="common">Green alga</name>
    <name type="synonym">Ulothrix nitens</name>
    <dbReference type="NCBI Taxonomy" id="105231"/>
    <lineage>
        <taxon>Eukaryota</taxon>
        <taxon>Viridiplantae</taxon>
        <taxon>Streptophyta</taxon>
        <taxon>Klebsormidiophyceae</taxon>
        <taxon>Klebsormidiales</taxon>
        <taxon>Klebsormidiaceae</taxon>
        <taxon>Klebsormidium</taxon>
    </lineage>
</organism>
<keyword evidence="9 15" id="KW-1133">Transmembrane helix</keyword>
<feature type="domain" description="Protein kinase" evidence="16">
    <location>
        <begin position="525"/>
        <end position="796"/>
    </location>
</feature>
<dbReference type="Gene3D" id="1.10.510.10">
    <property type="entry name" value="Transferase(Phosphotransferase) domain 1"/>
    <property type="match status" value="1"/>
</dbReference>
<keyword evidence="10 15" id="KW-0472">Membrane</keyword>
<protein>
    <submittedName>
        <fullName evidence="17">Putative serine-threonine/tyrosine-protein kinase catalytic domain containing protein</fullName>
    </submittedName>
</protein>
<gene>
    <name evidence="17" type="ORF">KFL_003330130</name>
</gene>
<dbReference type="PANTHER" id="PTHR47989:SF62">
    <property type="entry name" value="OS05G0423500 PROTEIN"/>
    <property type="match status" value="1"/>
</dbReference>
<dbReference type="InterPro" id="IPR000719">
    <property type="entry name" value="Prot_kinase_dom"/>
</dbReference>
<accession>A0A1Y1I863</accession>
<dbReference type="PROSITE" id="PS00108">
    <property type="entry name" value="PROTEIN_KINASE_ST"/>
    <property type="match status" value="1"/>
</dbReference>
<evidence type="ECO:0000256" key="14">
    <source>
        <dbReference type="SAM" id="MobiDB-lite"/>
    </source>
</evidence>
<evidence type="ECO:0000256" key="15">
    <source>
        <dbReference type="SAM" id="Phobius"/>
    </source>
</evidence>
<evidence type="ECO:0000313" key="17">
    <source>
        <dbReference type="EMBL" id="GAQ87130.1"/>
    </source>
</evidence>
<keyword evidence="5" id="KW-0732">Signal</keyword>
<proteinExistence type="predicted"/>
<evidence type="ECO:0000256" key="5">
    <source>
        <dbReference type="ARBA" id="ARBA00022729"/>
    </source>
</evidence>
<feature type="region of interest" description="Disordered" evidence="14">
    <location>
        <begin position="801"/>
        <end position="852"/>
    </location>
</feature>
<keyword evidence="6 13" id="KW-0547">Nucleotide-binding</keyword>
<evidence type="ECO:0000256" key="4">
    <source>
        <dbReference type="ARBA" id="ARBA00022692"/>
    </source>
</evidence>
<dbReference type="GO" id="GO:0005886">
    <property type="term" value="C:plasma membrane"/>
    <property type="evidence" value="ECO:0007669"/>
    <property type="project" value="UniProtKB-SubCell"/>
</dbReference>
<dbReference type="PANTHER" id="PTHR47989">
    <property type="entry name" value="OS01G0750732 PROTEIN"/>
    <property type="match status" value="1"/>
</dbReference>
<name>A0A1Y1I863_KLENI</name>
<dbReference type="GO" id="GO:0004672">
    <property type="term" value="F:protein kinase activity"/>
    <property type="evidence" value="ECO:0000318"/>
    <property type="project" value="GO_Central"/>
</dbReference>
<sequence length="864" mass="92507">MPVALGSSYPYLSGLNNVIVPGQLTLSYFDYLGGSLSNTQECLWSNAPMSNGSSNAALGIRGCLKSTDFAALGDKWSYNYSSCAFQYWGASNRNRLCLDAAELNVGRYELWTAAQASNSPPGYSWYSGYDLNPDSANLVLQLLSTSCTLNPCGSCKVNQTLLCGANNGLISNNPANCAQLCNSLSGCGCAGFVVDPQSGCCYLKNVSPSTAFVKASKGFDAYVRSDVVSQARTTWLNTDSTLVRVSPCTDKSCPFDNPPPVDPQQWIWNGTSIKLLGSDLWLMYNATFSSFYMTNVRAGASQLRFVIPLADGSGTDLYTPQVAQNYGAGAGFGSVNPPYMNGCDTYGFSSATPASCSSICSSLPSCSLYVFDLGLQGHVPCCFFLNASVLANPLDPAVYGEAAYLNGSVYNSLFPTSPPSPVATQQSGGSNAGIIAGIAAAISILALLFLGAGLYCLYRKRKRHQLALPEGEPSRLLRERLPVITSLSTQPKSGALGRQAQVSQALGRSWREFTRAELEEATGGFAKQALLGEGAFGQVFLAVLPDGERLAIKQLKAGGKDVDAREFLSEINALGRVRHRNLVSLRGYCVTDVDCSLVLDYAENGNLGSALSSRSKLPLDWDTRMNIAVGAARGLSYLHNDTEPRIIHRDVKSANILLDANMQAKVADFGLAKLVDSDQHDQNTMVRGTFGYLAPEMVYTGKVTPKSDVFSFGVVLLEIASGFRAIEVAADGSKQNLVEMALRNRHQLLVMIDSRLNGQFSPEAATQFLTIALSCVARDDGARPNMSEILFRLESISKGTALPADHPPPHEDSGSWVVGSTMMGPGSSSDGLSSRSHSTWSQPNTTSDLGHSFNYQMTMIQEGR</sequence>
<evidence type="ECO:0000256" key="7">
    <source>
        <dbReference type="ARBA" id="ARBA00022777"/>
    </source>
</evidence>
<keyword evidence="2" id="KW-1003">Cell membrane</keyword>
<evidence type="ECO:0000256" key="12">
    <source>
        <dbReference type="ARBA" id="ARBA00023180"/>
    </source>
</evidence>
<keyword evidence="8 13" id="KW-0067">ATP-binding</keyword>
<evidence type="ECO:0000256" key="1">
    <source>
        <dbReference type="ARBA" id="ARBA00004251"/>
    </source>
</evidence>
<dbReference type="FunFam" id="1.10.510.10:FF:000240">
    <property type="entry name" value="Lectin-domain containing receptor kinase A4.3"/>
    <property type="match status" value="1"/>
</dbReference>
<evidence type="ECO:0000259" key="16">
    <source>
        <dbReference type="PROSITE" id="PS50011"/>
    </source>
</evidence>
<evidence type="ECO:0000313" key="18">
    <source>
        <dbReference type="Proteomes" id="UP000054558"/>
    </source>
</evidence>
<dbReference type="CDD" id="cd14066">
    <property type="entry name" value="STKc_IRAK"/>
    <property type="match status" value="1"/>
</dbReference>
<evidence type="ECO:0000256" key="10">
    <source>
        <dbReference type="ARBA" id="ARBA00023136"/>
    </source>
</evidence>
<feature type="binding site" evidence="13">
    <location>
        <position position="553"/>
    </location>
    <ligand>
        <name>ATP</name>
        <dbReference type="ChEBI" id="CHEBI:30616"/>
    </ligand>
</feature>
<dbReference type="InterPro" id="IPR011009">
    <property type="entry name" value="Kinase-like_dom_sf"/>
</dbReference>
<feature type="transmembrane region" description="Helical" evidence="15">
    <location>
        <begin position="434"/>
        <end position="458"/>
    </location>
</feature>
<evidence type="ECO:0000256" key="11">
    <source>
        <dbReference type="ARBA" id="ARBA00023170"/>
    </source>
</evidence>
<dbReference type="PROSITE" id="PS50011">
    <property type="entry name" value="PROTEIN_KINASE_DOM"/>
    <property type="match status" value="1"/>
</dbReference>
<keyword evidence="4 15" id="KW-0812">Transmembrane</keyword>
<dbReference type="EMBL" id="DF237282">
    <property type="protein sequence ID" value="GAQ87130.1"/>
    <property type="molecule type" value="Genomic_DNA"/>
</dbReference>
<keyword evidence="7 17" id="KW-0418">Kinase</keyword>
<comment type="subcellular location">
    <subcellularLocation>
        <location evidence="1">Cell membrane</location>
        <topology evidence="1">Single-pass type I membrane protein</topology>
    </subcellularLocation>
</comment>
<keyword evidence="11" id="KW-0675">Receptor</keyword>
<dbReference type="Pfam" id="PF00069">
    <property type="entry name" value="Pkinase"/>
    <property type="match status" value="1"/>
</dbReference>
<dbReference type="SMART" id="SM00220">
    <property type="entry name" value="S_TKc"/>
    <property type="match status" value="1"/>
</dbReference>
<dbReference type="InterPro" id="IPR017441">
    <property type="entry name" value="Protein_kinase_ATP_BS"/>
</dbReference>
<dbReference type="STRING" id="105231.A0A1Y1I863"/>
<dbReference type="SUPFAM" id="SSF56112">
    <property type="entry name" value="Protein kinase-like (PK-like)"/>
    <property type="match status" value="1"/>
</dbReference>